<dbReference type="GO" id="GO:0008982">
    <property type="term" value="F:protein-N(PI)-phosphohistidine-sugar phosphotransferase activity"/>
    <property type="evidence" value="ECO:0007669"/>
    <property type="project" value="InterPro"/>
</dbReference>
<keyword evidence="2" id="KW-0677">Repeat</keyword>
<feature type="domain" description="PRD" evidence="9">
    <location>
        <begin position="202"/>
        <end position="307"/>
    </location>
</feature>
<keyword evidence="1" id="KW-0808">Transferase</keyword>
<dbReference type="GO" id="GO:0006355">
    <property type="term" value="P:regulation of DNA-templated transcription"/>
    <property type="evidence" value="ECO:0007669"/>
    <property type="project" value="InterPro"/>
</dbReference>
<feature type="coiled-coil region" evidence="6">
    <location>
        <begin position="156"/>
        <end position="183"/>
    </location>
</feature>
<dbReference type="InterPro" id="IPR011608">
    <property type="entry name" value="PRD"/>
</dbReference>
<reference evidence="10 11" key="1">
    <citation type="submission" date="2016-10" db="EMBL/GenBank/DDBJ databases">
        <authorList>
            <person name="de Groot N.N."/>
        </authorList>
    </citation>
    <scope>NUCLEOTIDE SEQUENCE [LARGE SCALE GENOMIC DNA]</scope>
    <source>
        <strain evidence="10 11">DSM 13305</strain>
    </source>
</reference>
<dbReference type="InterPro" id="IPR007737">
    <property type="entry name" value="Mga_HTH"/>
</dbReference>
<protein>
    <submittedName>
        <fullName evidence="10">Transcriptional antiterminator</fullName>
    </submittedName>
</protein>
<dbReference type="CDD" id="cd00211">
    <property type="entry name" value="PTS_IIA_fru"/>
    <property type="match status" value="1"/>
</dbReference>
<dbReference type="Proteomes" id="UP000198847">
    <property type="component" value="Unassembled WGS sequence"/>
</dbReference>
<dbReference type="PROSITE" id="PS51372">
    <property type="entry name" value="PRD_2"/>
    <property type="match status" value="2"/>
</dbReference>
<feature type="domain" description="PTS EIIB type-2" evidence="8">
    <location>
        <begin position="423"/>
        <end position="512"/>
    </location>
</feature>
<proteinExistence type="predicted"/>
<feature type="domain" description="PRD" evidence="9">
    <location>
        <begin position="315"/>
        <end position="422"/>
    </location>
</feature>
<evidence type="ECO:0000259" key="7">
    <source>
        <dbReference type="PROSITE" id="PS51094"/>
    </source>
</evidence>
<dbReference type="Gene3D" id="3.40.930.10">
    <property type="entry name" value="Mannitol-specific EII, Chain A"/>
    <property type="match status" value="1"/>
</dbReference>
<evidence type="ECO:0000259" key="8">
    <source>
        <dbReference type="PROSITE" id="PS51099"/>
    </source>
</evidence>
<evidence type="ECO:0000256" key="4">
    <source>
        <dbReference type="ARBA" id="ARBA00023159"/>
    </source>
</evidence>
<dbReference type="Gene3D" id="3.40.50.2300">
    <property type="match status" value="1"/>
</dbReference>
<dbReference type="Pfam" id="PF05043">
    <property type="entry name" value="Mga"/>
    <property type="match status" value="1"/>
</dbReference>
<organism evidence="10 11">
    <name type="scientific">Propionispora vibrioides</name>
    <dbReference type="NCBI Taxonomy" id="112903"/>
    <lineage>
        <taxon>Bacteria</taxon>
        <taxon>Bacillati</taxon>
        <taxon>Bacillota</taxon>
        <taxon>Negativicutes</taxon>
        <taxon>Selenomonadales</taxon>
        <taxon>Sporomusaceae</taxon>
        <taxon>Propionispora</taxon>
    </lineage>
</organism>
<feature type="domain" description="PTS EIIA type-2" evidence="7">
    <location>
        <begin position="534"/>
        <end position="671"/>
    </location>
</feature>
<dbReference type="EMBL" id="FODY01000024">
    <property type="protein sequence ID" value="SEP39355.1"/>
    <property type="molecule type" value="Genomic_DNA"/>
</dbReference>
<dbReference type="SUPFAM" id="SSF55804">
    <property type="entry name" value="Phoshotransferase/anion transport protein"/>
    <property type="match status" value="1"/>
</dbReference>
<dbReference type="InterPro" id="IPR002178">
    <property type="entry name" value="PTS_EIIA_type-2_dom"/>
</dbReference>
<evidence type="ECO:0000313" key="10">
    <source>
        <dbReference type="EMBL" id="SEP39355.1"/>
    </source>
</evidence>
<dbReference type="Pfam" id="PF00359">
    <property type="entry name" value="PTS_EIIA_2"/>
    <property type="match status" value="1"/>
</dbReference>
<dbReference type="InterPro" id="IPR036634">
    <property type="entry name" value="PRD_sf"/>
</dbReference>
<dbReference type="InterPro" id="IPR003501">
    <property type="entry name" value="PTS_EIIB_2/3"/>
</dbReference>
<dbReference type="STRING" id="112903.SAMN04490178_1244"/>
<dbReference type="PROSITE" id="PS51094">
    <property type="entry name" value="PTS_EIIA_TYPE_2"/>
    <property type="match status" value="1"/>
</dbReference>
<keyword evidence="3" id="KW-0805">Transcription regulation</keyword>
<dbReference type="Gene3D" id="1.10.10.10">
    <property type="entry name" value="Winged helix-like DNA-binding domain superfamily/Winged helix DNA-binding domain"/>
    <property type="match status" value="1"/>
</dbReference>
<dbReference type="SUPFAM" id="SSF63520">
    <property type="entry name" value="PTS-regulatory domain, PRD"/>
    <property type="match status" value="2"/>
</dbReference>
<gene>
    <name evidence="10" type="ORF">SAMN04490178_1244</name>
</gene>
<dbReference type="CDD" id="cd05568">
    <property type="entry name" value="PTS_IIB_bgl_like"/>
    <property type="match status" value="1"/>
</dbReference>
<evidence type="ECO:0000256" key="1">
    <source>
        <dbReference type="ARBA" id="ARBA00022679"/>
    </source>
</evidence>
<sequence>MSKRKLLAELLNRTVPVTITDLASLINKTGRTTRSYLDEIQDEFKKSDIEIVRKTNVGVYIDIDDKDRENLINTLEKNKANSFTIDNFSSKYRQVYILKTLLEAKFSYTIQMFAEELYCSKSTIVNELVYVQEWLKRYNLALQRRQNQGLWIEGDERDYRKALKELIDDIKDKEQQFEDLTETETKLDYRIDIVDYVKIKNMFSKINLYTIQRIIQQAEKKLGVYFTDQAFLNLITHMAITIERLKNHKAVSGNENYLESLKKEREYAIAEWVVNELSKEFKVNFPEEEIGYISIHMIGAKIQDHGEKCSEIIEKYDVNLTDAAKSIISLSSEILNIDLTKDEGLLTRLVLHLRPTIMRLKYGLRLTNPILYKIKEEYTNIFGVAWACNSIFERNFGVSINEDEVGYLVLHLALAVENIRSKIKTVIVCSSGIGTSQLVASKLVRKFDNLEITHILPYNRLNQKIIDEADLIVTTIKNICNSKKIVYVSTLVNENDYINIADAIEKRKKRQMDDIPLSDFEVNKESDVDECKEKIFEKELCFLDNDISDFFQAINYYGKLMEKMGYAKIGFHEDILNREKIGSTYIGKGIAIPHSKDVFVNKSRVCVVKFKNPVVWKENELDIIFILCLKFNDVNNTKKFFKKFYSIFEDNEMINKIKNAQSINDVNFLFD</sequence>
<dbReference type="InterPro" id="IPR016152">
    <property type="entry name" value="PTrfase/Anion_transptr"/>
</dbReference>
<keyword evidence="11" id="KW-1185">Reference proteome</keyword>
<dbReference type="Pfam" id="PF02302">
    <property type="entry name" value="PTS_IIB"/>
    <property type="match status" value="1"/>
</dbReference>
<dbReference type="Gene3D" id="1.10.1790.10">
    <property type="entry name" value="PRD domain"/>
    <property type="match status" value="2"/>
</dbReference>
<keyword evidence="4" id="KW-0010">Activator</keyword>
<name>A0A1H8XHI9_9FIRM</name>
<dbReference type="GO" id="GO:0009401">
    <property type="term" value="P:phosphoenolpyruvate-dependent sugar phosphotransferase system"/>
    <property type="evidence" value="ECO:0007669"/>
    <property type="project" value="InterPro"/>
</dbReference>
<keyword evidence="6" id="KW-0175">Coiled coil</keyword>
<evidence type="ECO:0000256" key="6">
    <source>
        <dbReference type="SAM" id="Coils"/>
    </source>
</evidence>
<evidence type="ECO:0000313" key="11">
    <source>
        <dbReference type="Proteomes" id="UP000198847"/>
    </source>
</evidence>
<accession>A0A1H8XHI9</accession>
<keyword evidence="5" id="KW-0804">Transcription</keyword>
<dbReference type="PANTHER" id="PTHR30185">
    <property type="entry name" value="CRYPTIC BETA-GLUCOSIDE BGL OPERON ANTITERMINATOR"/>
    <property type="match status" value="1"/>
</dbReference>
<dbReference type="Pfam" id="PF00874">
    <property type="entry name" value="PRD"/>
    <property type="match status" value="2"/>
</dbReference>
<evidence type="ECO:0000256" key="5">
    <source>
        <dbReference type="ARBA" id="ARBA00023163"/>
    </source>
</evidence>
<evidence type="ECO:0000256" key="2">
    <source>
        <dbReference type="ARBA" id="ARBA00022737"/>
    </source>
</evidence>
<evidence type="ECO:0000256" key="3">
    <source>
        <dbReference type="ARBA" id="ARBA00023015"/>
    </source>
</evidence>
<dbReference type="InterPro" id="IPR013011">
    <property type="entry name" value="PTS_EIIB_2"/>
</dbReference>
<dbReference type="SUPFAM" id="SSF52794">
    <property type="entry name" value="PTS system IIB component-like"/>
    <property type="match status" value="1"/>
</dbReference>
<dbReference type="PROSITE" id="PS51099">
    <property type="entry name" value="PTS_EIIB_TYPE_2"/>
    <property type="match status" value="1"/>
</dbReference>
<dbReference type="PANTHER" id="PTHR30185:SF18">
    <property type="entry name" value="TRANSCRIPTIONAL REGULATOR MTLR"/>
    <property type="match status" value="1"/>
</dbReference>
<evidence type="ECO:0000259" key="9">
    <source>
        <dbReference type="PROSITE" id="PS51372"/>
    </source>
</evidence>
<dbReference type="InterPro" id="IPR050661">
    <property type="entry name" value="BglG_antiterminators"/>
</dbReference>
<dbReference type="InterPro" id="IPR036095">
    <property type="entry name" value="PTS_EIIB-like_sf"/>
</dbReference>
<dbReference type="InterPro" id="IPR036388">
    <property type="entry name" value="WH-like_DNA-bd_sf"/>
</dbReference>
<dbReference type="AlphaFoldDB" id="A0A1H8XHI9"/>